<gene>
    <name evidence="4" type="ORF">KFK09_024716</name>
</gene>
<dbReference type="CDD" id="cd01837">
    <property type="entry name" value="SGNH_plant_lipase_like"/>
    <property type="match status" value="1"/>
</dbReference>
<dbReference type="EMBL" id="JAGYWB010000017">
    <property type="protein sequence ID" value="KAI0494575.1"/>
    <property type="molecule type" value="Genomic_DNA"/>
</dbReference>
<evidence type="ECO:0008006" key="6">
    <source>
        <dbReference type="Google" id="ProtNLM"/>
    </source>
</evidence>
<evidence type="ECO:0000256" key="1">
    <source>
        <dbReference type="ARBA" id="ARBA00008668"/>
    </source>
</evidence>
<dbReference type="PANTHER" id="PTHR45966:SF13">
    <property type="entry name" value="GDSL ESTERASE_LIPASE"/>
    <property type="match status" value="1"/>
</dbReference>
<feature type="signal peptide" evidence="3">
    <location>
        <begin position="1"/>
        <end position="29"/>
    </location>
</feature>
<evidence type="ECO:0000256" key="3">
    <source>
        <dbReference type="SAM" id="SignalP"/>
    </source>
</evidence>
<dbReference type="Pfam" id="PF00657">
    <property type="entry name" value="Lipase_GDSL"/>
    <property type="match status" value="1"/>
</dbReference>
<reference evidence="4" key="1">
    <citation type="journal article" date="2022" name="Front. Genet.">
        <title>Chromosome-Scale Assembly of the Dendrobium nobile Genome Provides Insights Into the Molecular Mechanism of the Biosynthesis of the Medicinal Active Ingredient of Dendrobium.</title>
        <authorList>
            <person name="Xu Q."/>
            <person name="Niu S.-C."/>
            <person name="Li K.-L."/>
            <person name="Zheng P.-J."/>
            <person name="Zhang X.-J."/>
            <person name="Jia Y."/>
            <person name="Liu Y."/>
            <person name="Niu Y.-X."/>
            <person name="Yu L.-H."/>
            <person name="Chen D.-F."/>
            <person name="Zhang G.-Q."/>
        </authorList>
    </citation>
    <scope>NUCLEOTIDE SEQUENCE</scope>
    <source>
        <tissue evidence="4">Leaf</tissue>
    </source>
</reference>
<dbReference type="Proteomes" id="UP000829196">
    <property type="component" value="Unassembled WGS sequence"/>
</dbReference>
<sequence length="392" mass="42687">MTSPIQILPLSTVFQILLLTLLIIIKSLASSPEEKTPAFFIFGDSTVDVGNNNYIDTIAGNRANLPPYGQSSFFNKPTGRFSDGRIVVDFIAEYAKLPIIPPFKQPSVKFINGVNFASGGAGVLPETYRGIVIDFPTQLEQFNTVVSSLSAELGEAEARELIATAVYFISIGSNDYLSYLGSPQRQEVFTPEDIVGMVIGNLSESIQGLYEKGARKFGFLSLSPLGCLPALRAANPKADGSCFDDVSELALAHNNALYGVLLSFGHILTEFKYAFSSGFYSWLHEVIHNPAKSGFKDGINACCGSGPYGGVYSCGGNKEVSDYEVCNSTEDFVWWDSFHGTEKLAEKIADMLWDGPQTSIGPYNLKGLFFNNEKSRVEDIVDAKENLEAFAL</sequence>
<protein>
    <recommendedName>
        <fullName evidence="6">GDSL esterase/lipase 5</fullName>
    </recommendedName>
</protein>
<dbReference type="AlphaFoldDB" id="A0A8T3AK14"/>
<feature type="chain" id="PRO_5035808389" description="GDSL esterase/lipase 5" evidence="3">
    <location>
        <begin position="30"/>
        <end position="392"/>
    </location>
</feature>
<keyword evidence="5" id="KW-1185">Reference proteome</keyword>
<dbReference type="InterPro" id="IPR044552">
    <property type="entry name" value="GLIP1-5/GLL25"/>
</dbReference>
<dbReference type="GO" id="GO:0016298">
    <property type="term" value="F:lipase activity"/>
    <property type="evidence" value="ECO:0007669"/>
    <property type="project" value="TreeGrafter"/>
</dbReference>
<dbReference type="InterPro" id="IPR001087">
    <property type="entry name" value="GDSL"/>
</dbReference>
<organism evidence="4 5">
    <name type="scientific">Dendrobium nobile</name>
    <name type="common">Orchid</name>
    <dbReference type="NCBI Taxonomy" id="94219"/>
    <lineage>
        <taxon>Eukaryota</taxon>
        <taxon>Viridiplantae</taxon>
        <taxon>Streptophyta</taxon>
        <taxon>Embryophyta</taxon>
        <taxon>Tracheophyta</taxon>
        <taxon>Spermatophyta</taxon>
        <taxon>Magnoliopsida</taxon>
        <taxon>Liliopsida</taxon>
        <taxon>Asparagales</taxon>
        <taxon>Orchidaceae</taxon>
        <taxon>Epidendroideae</taxon>
        <taxon>Malaxideae</taxon>
        <taxon>Dendrobiinae</taxon>
        <taxon>Dendrobium</taxon>
    </lineage>
</organism>
<name>A0A8T3AK14_DENNO</name>
<proteinExistence type="inferred from homology"/>
<comment type="similarity">
    <text evidence="1">Belongs to the 'GDSL' lipolytic enzyme family.</text>
</comment>
<dbReference type="InterPro" id="IPR036514">
    <property type="entry name" value="SGNH_hydro_sf"/>
</dbReference>
<dbReference type="InterPro" id="IPR035669">
    <property type="entry name" value="SGNH_plant_lipase-like"/>
</dbReference>
<dbReference type="PANTHER" id="PTHR45966">
    <property type="entry name" value="GDSL-LIKE LIPASE/ACYLHYDROLASE"/>
    <property type="match status" value="1"/>
</dbReference>
<keyword evidence="2 3" id="KW-0732">Signal</keyword>
<evidence type="ECO:0000256" key="2">
    <source>
        <dbReference type="ARBA" id="ARBA00022729"/>
    </source>
</evidence>
<dbReference type="OrthoDB" id="1600564at2759"/>
<evidence type="ECO:0000313" key="4">
    <source>
        <dbReference type="EMBL" id="KAI0494575.1"/>
    </source>
</evidence>
<accession>A0A8T3AK14</accession>
<dbReference type="Gene3D" id="3.40.50.1110">
    <property type="entry name" value="SGNH hydrolase"/>
    <property type="match status" value="1"/>
</dbReference>
<comment type="caution">
    <text evidence="4">The sequence shown here is derived from an EMBL/GenBank/DDBJ whole genome shotgun (WGS) entry which is preliminary data.</text>
</comment>
<dbReference type="SUPFAM" id="SSF52266">
    <property type="entry name" value="SGNH hydrolase"/>
    <property type="match status" value="1"/>
</dbReference>
<evidence type="ECO:0000313" key="5">
    <source>
        <dbReference type="Proteomes" id="UP000829196"/>
    </source>
</evidence>